<evidence type="ECO:0000313" key="2">
    <source>
        <dbReference type="EMBL" id="MBB3189448.1"/>
    </source>
</evidence>
<reference evidence="2 3" key="1">
    <citation type="submission" date="2020-08" db="EMBL/GenBank/DDBJ databases">
        <title>Genomic Encyclopedia of Type Strains, Phase III (KMG-III): the genomes of soil and plant-associated and newly described type strains.</title>
        <authorList>
            <person name="Whitman W."/>
        </authorList>
    </citation>
    <scope>NUCLEOTIDE SEQUENCE [LARGE SCALE GENOMIC DNA]</scope>
    <source>
        <strain evidence="2 3">CECT 7282</strain>
    </source>
</reference>
<dbReference type="RefSeq" id="WP_221188342.1">
    <property type="nucleotide sequence ID" value="NZ_JACHXP010000002.1"/>
</dbReference>
<accession>A0A839V618</accession>
<dbReference type="Gene3D" id="3.90.550.10">
    <property type="entry name" value="Spore Coat Polysaccharide Biosynthesis Protein SpsA, Chain A"/>
    <property type="match status" value="1"/>
</dbReference>
<keyword evidence="2" id="KW-0808">Transferase</keyword>
<evidence type="ECO:0000259" key="1">
    <source>
        <dbReference type="Pfam" id="PF00535"/>
    </source>
</evidence>
<dbReference type="InterPro" id="IPR001173">
    <property type="entry name" value="Glyco_trans_2-like"/>
</dbReference>
<dbReference type="PANTHER" id="PTHR43685">
    <property type="entry name" value="GLYCOSYLTRANSFERASE"/>
    <property type="match status" value="1"/>
</dbReference>
<proteinExistence type="predicted"/>
<dbReference type="GO" id="GO:0016757">
    <property type="term" value="F:glycosyltransferase activity"/>
    <property type="evidence" value="ECO:0007669"/>
    <property type="project" value="UniProtKB-KW"/>
</dbReference>
<dbReference type="AlphaFoldDB" id="A0A839V618"/>
<keyword evidence="3" id="KW-1185">Reference proteome</keyword>
<dbReference type="Pfam" id="PF00535">
    <property type="entry name" value="Glycos_transf_2"/>
    <property type="match status" value="1"/>
</dbReference>
<dbReference type="PANTHER" id="PTHR43685:SF2">
    <property type="entry name" value="GLYCOSYLTRANSFERASE 2-LIKE DOMAIN-CONTAINING PROTEIN"/>
    <property type="match status" value="1"/>
</dbReference>
<gene>
    <name evidence="2" type="ORF">FHR94_000670</name>
</gene>
<name>A0A839V618_9GAMM</name>
<keyword evidence="2" id="KW-0328">Glycosyltransferase</keyword>
<sequence>MSKLLTISVITACFNSQATIGEAIATLKRQRWPHIEHVVIDGASKDATVAIARQTLGEGDVLVSEPDRGIYDALNKGIDRASGEVVGFLHSDDLYAHDEVLARVAACLEDPSVGAVYGDLQYVDAADTERVIRHWTSGAFSHGKLKRGWMPPHPTFFMRRELYRELGGFDLSYRIAGDYDALLRYLASEKVKVAYLPEVLVKMRVGGASNGSLKQILRKSREDVAAMRNNGINPLVALPSKNLSKLPQFLARGAKGKGRQPA</sequence>
<comment type="caution">
    <text evidence="2">The sequence shown here is derived from an EMBL/GenBank/DDBJ whole genome shotgun (WGS) entry which is preliminary data.</text>
</comment>
<dbReference type="CDD" id="cd06433">
    <property type="entry name" value="GT_2_WfgS_like"/>
    <property type="match status" value="1"/>
</dbReference>
<dbReference type="EC" id="2.4.1.-" evidence="2"/>
<organism evidence="2 3">
    <name type="scientific">Halomonas cerina</name>
    <dbReference type="NCBI Taxonomy" id="447424"/>
    <lineage>
        <taxon>Bacteria</taxon>
        <taxon>Pseudomonadati</taxon>
        <taxon>Pseudomonadota</taxon>
        <taxon>Gammaproteobacteria</taxon>
        <taxon>Oceanospirillales</taxon>
        <taxon>Halomonadaceae</taxon>
        <taxon>Halomonas</taxon>
    </lineage>
</organism>
<protein>
    <submittedName>
        <fullName evidence="2">Glycosyltransferase</fullName>
        <ecNumber evidence="2">2.4.1.-</ecNumber>
    </submittedName>
</protein>
<dbReference type="Proteomes" id="UP000547614">
    <property type="component" value="Unassembled WGS sequence"/>
</dbReference>
<feature type="domain" description="Glycosyltransferase 2-like" evidence="1">
    <location>
        <begin position="8"/>
        <end position="164"/>
    </location>
</feature>
<evidence type="ECO:0000313" key="3">
    <source>
        <dbReference type="Proteomes" id="UP000547614"/>
    </source>
</evidence>
<dbReference type="SUPFAM" id="SSF53448">
    <property type="entry name" value="Nucleotide-diphospho-sugar transferases"/>
    <property type="match status" value="1"/>
</dbReference>
<dbReference type="InterPro" id="IPR050834">
    <property type="entry name" value="Glycosyltransf_2"/>
</dbReference>
<dbReference type="EMBL" id="JACHXP010000002">
    <property type="protein sequence ID" value="MBB3189448.1"/>
    <property type="molecule type" value="Genomic_DNA"/>
</dbReference>
<dbReference type="InterPro" id="IPR029044">
    <property type="entry name" value="Nucleotide-diphossugar_trans"/>
</dbReference>